<feature type="region of interest" description="Disordered" evidence="1">
    <location>
        <begin position="179"/>
        <end position="303"/>
    </location>
</feature>
<protein>
    <recommendedName>
        <fullName evidence="6">Gram-positive cocci surface proteins LPxTG domain-containing protein</fullName>
    </recommendedName>
</protein>
<evidence type="ECO:0008006" key="6">
    <source>
        <dbReference type="Google" id="ProtNLM"/>
    </source>
</evidence>
<keyword evidence="5" id="KW-1185">Reference proteome</keyword>
<feature type="compositionally biased region" description="Low complexity" evidence="1">
    <location>
        <begin position="239"/>
        <end position="268"/>
    </location>
</feature>
<feature type="compositionally biased region" description="Low complexity" evidence="1">
    <location>
        <begin position="293"/>
        <end position="303"/>
    </location>
</feature>
<keyword evidence="2" id="KW-0472">Membrane</keyword>
<dbReference type="EMBL" id="MRYD01000264">
    <property type="protein sequence ID" value="OSZ56698.1"/>
    <property type="molecule type" value="Genomic_DNA"/>
</dbReference>
<organism evidence="4 5">
    <name type="scientific">Streptomyces pharetrae CZA14</name>
    <dbReference type="NCBI Taxonomy" id="1144883"/>
    <lineage>
        <taxon>Bacteria</taxon>
        <taxon>Bacillati</taxon>
        <taxon>Actinomycetota</taxon>
        <taxon>Actinomycetes</taxon>
        <taxon>Kitasatosporales</taxon>
        <taxon>Streptomycetaceae</taxon>
        <taxon>Streptomyces</taxon>
    </lineage>
</organism>
<accession>A0ABX3YBS3</accession>
<keyword evidence="3" id="KW-0732">Signal</keyword>
<evidence type="ECO:0000256" key="3">
    <source>
        <dbReference type="SAM" id="SignalP"/>
    </source>
</evidence>
<proteinExistence type="predicted"/>
<feature type="signal peptide" evidence="3">
    <location>
        <begin position="1"/>
        <end position="34"/>
    </location>
</feature>
<sequence length="336" mass="34541">MFMRLFPRPPRRAAALRCLAAAAVLLAVPAPAHADPAAAPACATPEARTFPLTTRIHGGPPSYAAGGGYGTWYLELTNTTDRPCTGIHPVVVLVDEKRRLKPSQPLLEFYDGSRAQPHPVRFEATDRDELVGAFEDGFPGFTVDPKKTLSVKVRLAVTSDAVANRVTATAAVVQRRDDDGDWVGQSNDYRFAIDTDDPDRPTDTGTDNDTGTDRGTDADADSGTDADADSGTDADADSGTDTGTDSGTGTSAGPSTGPSPSTGTSAAPEAHATADAGTGTQSPATELPGRDGTGPLPGLPGELAATGLSPLARGVLAATALLLLSGAVLLGNRRRR</sequence>
<evidence type="ECO:0000256" key="1">
    <source>
        <dbReference type="SAM" id="MobiDB-lite"/>
    </source>
</evidence>
<reference evidence="4 5" key="1">
    <citation type="submission" date="2016-12" db="EMBL/GenBank/DDBJ databases">
        <title>Genome Mining:The Detection of Biosynthetic Gene Clusters to Aid in the Expression of Curamycin A produced by Streptomyces sp. strain CZA14.</title>
        <authorList>
            <person name="Durrell K.A."/>
            <person name="Kirby B.M."/>
            <person name="Khan W."/>
            <person name="Mthethwa T."/>
            <person name="Le Roes-Hill M."/>
        </authorList>
    </citation>
    <scope>NUCLEOTIDE SEQUENCE [LARGE SCALE GENOMIC DNA]</scope>
    <source>
        <strain evidence="4 5">CZA14</strain>
    </source>
</reference>
<evidence type="ECO:0000256" key="2">
    <source>
        <dbReference type="SAM" id="Phobius"/>
    </source>
</evidence>
<gene>
    <name evidence="4" type="ORF">OQI_31470</name>
</gene>
<feature type="compositionally biased region" description="Acidic residues" evidence="1">
    <location>
        <begin position="218"/>
        <end position="238"/>
    </location>
</feature>
<keyword evidence="2" id="KW-1133">Transmembrane helix</keyword>
<evidence type="ECO:0000313" key="4">
    <source>
        <dbReference type="EMBL" id="OSZ56698.1"/>
    </source>
</evidence>
<name>A0ABX3YBS3_9ACTN</name>
<feature type="transmembrane region" description="Helical" evidence="2">
    <location>
        <begin position="311"/>
        <end position="330"/>
    </location>
</feature>
<evidence type="ECO:0000313" key="5">
    <source>
        <dbReference type="Proteomes" id="UP000194266"/>
    </source>
</evidence>
<keyword evidence="2" id="KW-0812">Transmembrane</keyword>
<feature type="chain" id="PRO_5045579653" description="Gram-positive cocci surface proteins LPxTG domain-containing protein" evidence="3">
    <location>
        <begin position="35"/>
        <end position="336"/>
    </location>
</feature>
<comment type="caution">
    <text evidence="4">The sequence shown here is derived from an EMBL/GenBank/DDBJ whole genome shotgun (WGS) entry which is preliminary data.</text>
</comment>
<dbReference type="Proteomes" id="UP000194266">
    <property type="component" value="Unassembled WGS sequence"/>
</dbReference>